<reference evidence="2" key="1">
    <citation type="submission" date="2022-11" db="EMBL/GenBank/DDBJ databases">
        <title>Minimal conservation of predation-associated metabolite biosynthetic gene clusters underscores biosynthetic potential of Myxococcota including descriptions for ten novel species: Archangium lansinium sp. nov., Myxococcus landrumus sp. nov., Nannocystis bai.</title>
        <authorList>
            <person name="Ahearne A."/>
            <person name="Stevens C."/>
            <person name="Dowd S."/>
        </authorList>
    </citation>
    <scope>NUCLEOTIDE SEQUENCE</scope>
    <source>
        <strain evidence="2">Fl3</strain>
    </source>
</reference>
<evidence type="ECO:0000313" key="2">
    <source>
        <dbReference type="EMBL" id="WAS97128.1"/>
    </source>
</evidence>
<organism evidence="2 3">
    <name type="scientific">Nannocystis punicea</name>
    <dbReference type="NCBI Taxonomy" id="2995304"/>
    <lineage>
        <taxon>Bacteria</taxon>
        <taxon>Pseudomonadati</taxon>
        <taxon>Myxococcota</taxon>
        <taxon>Polyangia</taxon>
        <taxon>Nannocystales</taxon>
        <taxon>Nannocystaceae</taxon>
        <taxon>Nannocystis</taxon>
    </lineage>
</organism>
<name>A0ABY7HDC9_9BACT</name>
<gene>
    <name evidence="2" type="ORF">O0S08_13350</name>
</gene>
<dbReference type="EMBL" id="CP114040">
    <property type="protein sequence ID" value="WAS97128.1"/>
    <property type="molecule type" value="Genomic_DNA"/>
</dbReference>
<feature type="compositionally biased region" description="Low complexity" evidence="1">
    <location>
        <begin position="44"/>
        <end position="102"/>
    </location>
</feature>
<sequence>MAGGRGAVLVGCGLLLVGCWKDNPAFMVTVTDGPVGESSGGAETGTSAAIDETESSGTTTGDATTTSGVEPSPSTSTPGSTSGVATSGFDPSSTSSTTGATTDDPLVSTSTTAEDIAPACGATGFGPAELLARQWIDLVIQKCEDIPGRNFRILNVPGELVTAVACSSNPASGCTGCDYGQTLLFGFTTPEPAGLLELTTCVYLSAHGAIEAAPLEPCAYRQMALWWNDTNKPAMGAPLAIFGHDTLATDSELKQINGQDLAVQSVPTESDCSCVDADDCCPDKAGEYNLRFAVEDEEPVELAPGQHAPVTLAGETYEAYNGQSHETGACAQEPRFDWWLLRQP</sequence>
<evidence type="ECO:0008006" key="4">
    <source>
        <dbReference type="Google" id="ProtNLM"/>
    </source>
</evidence>
<evidence type="ECO:0000313" key="3">
    <source>
        <dbReference type="Proteomes" id="UP001164459"/>
    </source>
</evidence>
<evidence type="ECO:0000256" key="1">
    <source>
        <dbReference type="SAM" id="MobiDB-lite"/>
    </source>
</evidence>
<dbReference type="Proteomes" id="UP001164459">
    <property type="component" value="Chromosome"/>
</dbReference>
<proteinExistence type="predicted"/>
<feature type="region of interest" description="Disordered" evidence="1">
    <location>
        <begin position="34"/>
        <end position="109"/>
    </location>
</feature>
<dbReference type="PROSITE" id="PS51257">
    <property type="entry name" value="PROKAR_LIPOPROTEIN"/>
    <property type="match status" value="1"/>
</dbReference>
<dbReference type="RefSeq" id="WP_269039492.1">
    <property type="nucleotide sequence ID" value="NZ_CP114040.1"/>
</dbReference>
<keyword evidence="3" id="KW-1185">Reference proteome</keyword>
<protein>
    <recommendedName>
        <fullName evidence="4">Lipoprotein</fullName>
    </recommendedName>
</protein>
<accession>A0ABY7HDC9</accession>